<keyword evidence="5" id="KW-0347">Helicase</keyword>
<dbReference type="EC" id="5.6.2.4" evidence="10"/>
<dbReference type="PANTHER" id="PTHR13710:SF105">
    <property type="entry name" value="ATP-DEPENDENT DNA HELICASE Q1"/>
    <property type="match status" value="1"/>
</dbReference>
<evidence type="ECO:0000256" key="4">
    <source>
        <dbReference type="ARBA" id="ARBA00022801"/>
    </source>
</evidence>
<evidence type="ECO:0000256" key="2">
    <source>
        <dbReference type="ARBA" id="ARBA00022723"/>
    </source>
</evidence>
<dbReference type="InterPro" id="IPR027417">
    <property type="entry name" value="P-loop_NTPase"/>
</dbReference>
<dbReference type="InterPro" id="IPR011545">
    <property type="entry name" value="DEAD/DEAH_box_helicase_dom"/>
</dbReference>
<dbReference type="Pfam" id="PF00271">
    <property type="entry name" value="Helicase_C"/>
    <property type="match status" value="1"/>
</dbReference>
<proteinExistence type="inferred from homology"/>
<reference evidence="14 15" key="1">
    <citation type="submission" date="2014-02" db="EMBL/GenBank/DDBJ databases">
        <title>Single nucleus genome sequencing reveals high similarity among nuclei of an endomycorrhizal fungus.</title>
        <authorList>
            <person name="Lin K."/>
            <person name="Geurts R."/>
            <person name="Zhang Z."/>
            <person name="Limpens E."/>
            <person name="Saunders D.G."/>
            <person name="Mu D."/>
            <person name="Pang E."/>
            <person name="Cao H."/>
            <person name="Cha H."/>
            <person name="Lin T."/>
            <person name="Zhou Q."/>
            <person name="Shang Y."/>
            <person name="Li Y."/>
            <person name="Ivanov S."/>
            <person name="Sharma T."/>
            <person name="Velzen R.V."/>
            <person name="Ruijter N.D."/>
            <person name="Aanen D.K."/>
            <person name="Win J."/>
            <person name="Kamoun S."/>
            <person name="Bisseling T."/>
            <person name="Huang S."/>
        </authorList>
    </citation>
    <scope>NUCLEOTIDE SEQUENCE [LARGE SCALE GENOMIC DNA]</scope>
    <source>
        <strain evidence="15">DAOM197198w</strain>
    </source>
</reference>
<dbReference type="CDD" id="cd17920">
    <property type="entry name" value="DEXHc_RecQ"/>
    <property type="match status" value="1"/>
</dbReference>
<feature type="domain" description="Helicase C-terminal" evidence="13">
    <location>
        <begin position="1095"/>
        <end position="1242"/>
    </location>
</feature>
<evidence type="ECO:0000256" key="6">
    <source>
        <dbReference type="ARBA" id="ARBA00022840"/>
    </source>
</evidence>
<evidence type="ECO:0000313" key="14">
    <source>
        <dbReference type="EMBL" id="EXX60167.1"/>
    </source>
</evidence>
<feature type="coiled-coil region" evidence="11">
    <location>
        <begin position="245"/>
        <end position="294"/>
    </location>
</feature>
<dbReference type="GO" id="GO:0005694">
    <property type="term" value="C:chromosome"/>
    <property type="evidence" value="ECO:0007669"/>
    <property type="project" value="TreeGrafter"/>
</dbReference>
<accession>A0A015ISK2</accession>
<comment type="similarity">
    <text evidence="1">Belongs to the helicase family. RecQ subfamily.</text>
</comment>
<dbReference type="SMART" id="SM00487">
    <property type="entry name" value="DEXDc"/>
    <property type="match status" value="1"/>
</dbReference>
<keyword evidence="7" id="KW-0238">DNA-binding</keyword>
<evidence type="ECO:0000256" key="7">
    <source>
        <dbReference type="ARBA" id="ARBA00023125"/>
    </source>
</evidence>
<dbReference type="GO" id="GO:0005524">
    <property type="term" value="F:ATP binding"/>
    <property type="evidence" value="ECO:0007669"/>
    <property type="project" value="UniProtKB-KW"/>
</dbReference>
<comment type="catalytic activity">
    <reaction evidence="9">
        <text>Couples ATP hydrolysis with the unwinding of duplex DNA by translocating in the 3'-5' direction.</text>
        <dbReference type="EC" id="5.6.2.4"/>
    </reaction>
</comment>
<protein>
    <recommendedName>
        <fullName evidence="10">DNA 3'-5' helicase</fullName>
        <ecNumber evidence="10">5.6.2.4</ecNumber>
    </recommendedName>
</protein>
<dbReference type="InterPro" id="IPR032284">
    <property type="entry name" value="RecQ_Zn-bd"/>
</dbReference>
<keyword evidence="15" id="KW-1185">Reference proteome</keyword>
<comment type="caution">
    <text evidence="14">The sequence shown here is derived from an EMBL/GenBank/DDBJ whole genome shotgun (WGS) entry which is preliminary data.</text>
</comment>
<evidence type="ECO:0000256" key="1">
    <source>
        <dbReference type="ARBA" id="ARBA00005446"/>
    </source>
</evidence>
<keyword evidence="6" id="KW-0067">ATP-binding</keyword>
<dbReference type="InterPro" id="IPR001650">
    <property type="entry name" value="Helicase_C-like"/>
</dbReference>
<dbReference type="GO" id="GO:0000724">
    <property type="term" value="P:double-strand break repair via homologous recombination"/>
    <property type="evidence" value="ECO:0007669"/>
    <property type="project" value="TreeGrafter"/>
</dbReference>
<dbReference type="PROSITE" id="PS51194">
    <property type="entry name" value="HELICASE_CTER"/>
    <property type="match status" value="1"/>
</dbReference>
<evidence type="ECO:0000313" key="15">
    <source>
        <dbReference type="Proteomes" id="UP000022910"/>
    </source>
</evidence>
<evidence type="ECO:0000256" key="3">
    <source>
        <dbReference type="ARBA" id="ARBA00022741"/>
    </source>
</evidence>
<dbReference type="EMBL" id="JEMT01026020">
    <property type="protein sequence ID" value="EXX60167.1"/>
    <property type="molecule type" value="Genomic_DNA"/>
</dbReference>
<sequence length="1424" mass="162545">MSTQIWFEELKKTNEKYVNFQRADRTWLVRDDTKLLNILPCHHVLSKNDHAYQLCTIASVKPDPGQTKCWVPLIPGYSIMSKIGTHFLRLSISESNNILQFEWIDYGNDSTFRGNPIASGRDSKFFQSLRQYVENQRDIKGKISIPSILGLNIYENAMYLRSVIYHLHSEMFLSSKEAYSAITKMNKFTKSLNKRALELDKECEEEGSPNKKVKSGLIFSTSGHKLTPRQSQALVFKFHTVQNKFYQANKRLKRAQNNLEKLRTLLPSPKQNNNKKQKELLDEKIRQLKNDENLGSSIICSTESFLSLALTQQCSCGNNDISQKKCKISSGGLSVKVVIQCKKCKETSSFQNEPSNVNYTKAFAAATLCSGLNRQEFQNAMLTIGITKLPSKTIYHKYQKSMSENIKNVALENTRKALYASIDDAKKKGKNVLTVGFDTSWSHVRNASQASGEFIYHGIPEGYTRKPVVGYFVVEKSRVKKDKNGNKTTVHQGNHEASSKQMEHAVLIGILEIVVPILEETDMLLDIVVDGDLDSNKTLRGVKCVNKIFPDLKHLTRNIRKKLNSKKWERYSHYEDVILQYYKKCIFIAAVQGENKKDLPLTTESVKYAQVYGLTKHLCGDHSECWPEVCWIAQNPELALCEPNLLNSTSEERKKFTEMLGEVFQLNVGQSLITDARTSQNEAFNRQKLSFVSKLIDYWKTYSVRHALAVIHNNSSLLAMLQNVRTQAELDTFSENDVQNIEHIAGRRELQRQRNHQDMDTQKAAKVAKIVQQKKNLEMFDFDQSLVPYGQKTRVELESKTFCPSFADLIDGFYDVSNKCIGCQSFPKQFPNGYCKICNLWNDLGFIQRIPENKVQITDDKLPFSKHIPDLNQILKQVFGFSNFREGQYEAICSFLEYKDTLVVLRTGGGKTLCFAMAALASFRLTIVFTPLKALIDDHVNSLVRMGIPAAGLYASTGQSFEYQERVFSELSLGILPILFVTPEKLEKNKSFHQFLQKIYETRGIQFVIDEAHCILDYNNFRDSWTRLGNLKKDFPISPIMLLTATCTTSDVEDIRQNLNILPTNFTIIRGTSLARQEIDIQVISKPSKQNLYSQIQNILVGLTTGRCIIYCSGPSSCQELFHYLHENLSALSFGLYHGELDGEQRKMAIRNWKTGIIQIMIATNGFGMGINVPDVYLIIHTTIPLSMTNFIQEIGRAGRDGKPSKSIVFYSRNDIRTLFSIITQREESPPQENNSETLAKRVRHYEGQQKILQVVHFCETKYVCRHLLIAHHLSWNEDISNEACGLCDNCLLNSNNNPVWNNFSADVVRLLKIAKEILESRKISEMIPLDIAAVFCKLKRANELGLSELSIYNEPFERKIKNKENVLFVIDDLCVKGFLILNFQLRKTAALTKNFSFKPIIVGLGDNAEEEVTRITWQYCFKQ</sequence>
<dbReference type="GO" id="GO:0043138">
    <property type="term" value="F:3'-5' DNA helicase activity"/>
    <property type="evidence" value="ECO:0007669"/>
    <property type="project" value="UniProtKB-EC"/>
</dbReference>
<dbReference type="SMART" id="SM00490">
    <property type="entry name" value="HELICc"/>
    <property type="match status" value="1"/>
</dbReference>
<evidence type="ECO:0000259" key="13">
    <source>
        <dbReference type="PROSITE" id="PS51194"/>
    </source>
</evidence>
<keyword evidence="4" id="KW-0378">Hydrolase</keyword>
<dbReference type="Gene3D" id="3.40.50.300">
    <property type="entry name" value="P-loop containing nucleotide triphosphate hydrolases"/>
    <property type="match status" value="2"/>
</dbReference>
<evidence type="ECO:0000256" key="9">
    <source>
        <dbReference type="ARBA" id="ARBA00034617"/>
    </source>
</evidence>
<dbReference type="SUPFAM" id="SSF52540">
    <property type="entry name" value="P-loop containing nucleoside triphosphate hydrolases"/>
    <property type="match status" value="1"/>
</dbReference>
<dbReference type="STRING" id="1432141.A0A015ISK2"/>
<gene>
    <name evidence="14" type="ORF">RirG_182420</name>
</gene>
<dbReference type="Pfam" id="PF00270">
    <property type="entry name" value="DEAD"/>
    <property type="match status" value="1"/>
</dbReference>
<evidence type="ECO:0000259" key="12">
    <source>
        <dbReference type="PROSITE" id="PS51192"/>
    </source>
</evidence>
<dbReference type="InterPro" id="IPR004589">
    <property type="entry name" value="DNA_helicase_ATP-dep_RecQ"/>
</dbReference>
<dbReference type="HOGENOM" id="CLU_005485_0_0_1"/>
<dbReference type="InterPro" id="IPR014001">
    <property type="entry name" value="Helicase_ATP-bd"/>
</dbReference>
<dbReference type="GO" id="GO:0005737">
    <property type="term" value="C:cytoplasm"/>
    <property type="evidence" value="ECO:0007669"/>
    <property type="project" value="TreeGrafter"/>
</dbReference>
<keyword evidence="2" id="KW-0479">Metal-binding</keyword>
<dbReference type="Gene3D" id="1.10.10.10">
    <property type="entry name" value="Winged helix-like DNA-binding domain superfamily/Winged helix DNA-binding domain"/>
    <property type="match status" value="1"/>
</dbReference>
<dbReference type="NCBIfam" id="TIGR00614">
    <property type="entry name" value="recQ_fam"/>
    <property type="match status" value="1"/>
</dbReference>
<dbReference type="GO" id="GO:0016787">
    <property type="term" value="F:hydrolase activity"/>
    <property type="evidence" value="ECO:0007669"/>
    <property type="project" value="UniProtKB-KW"/>
</dbReference>
<dbReference type="PROSITE" id="PS51192">
    <property type="entry name" value="HELICASE_ATP_BIND_1"/>
    <property type="match status" value="1"/>
</dbReference>
<feature type="domain" description="Helicase ATP-binding" evidence="12">
    <location>
        <begin position="892"/>
        <end position="1065"/>
    </location>
</feature>
<dbReference type="PANTHER" id="PTHR13710">
    <property type="entry name" value="DNA HELICASE RECQ FAMILY MEMBER"/>
    <property type="match status" value="1"/>
</dbReference>
<dbReference type="Pfam" id="PF16124">
    <property type="entry name" value="RecQ_Zn_bind"/>
    <property type="match status" value="1"/>
</dbReference>
<keyword evidence="8" id="KW-0413">Isomerase</keyword>
<dbReference type="GO" id="GO:0046872">
    <property type="term" value="F:metal ion binding"/>
    <property type="evidence" value="ECO:0007669"/>
    <property type="project" value="UniProtKB-KW"/>
</dbReference>
<name>A0A015ISK2_RHIIW</name>
<dbReference type="Proteomes" id="UP000022910">
    <property type="component" value="Unassembled WGS sequence"/>
</dbReference>
<dbReference type="OrthoDB" id="10261556at2759"/>
<dbReference type="GO" id="GO:0003677">
    <property type="term" value="F:DNA binding"/>
    <property type="evidence" value="ECO:0007669"/>
    <property type="project" value="UniProtKB-KW"/>
</dbReference>
<keyword evidence="11" id="KW-0175">Coiled coil</keyword>
<dbReference type="GO" id="GO:0009378">
    <property type="term" value="F:four-way junction helicase activity"/>
    <property type="evidence" value="ECO:0007669"/>
    <property type="project" value="TreeGrafter"/>
</dbReference>
<evidence type="ECO:0000256" key="10">
    <source>
        <dbReference type="ARBA" id="ARBA00034808"/>
    </source>
</evidence>
<evidence type="ECO:0000256" key="11">
    <source>
        <dbReference type="SAM" id="Coils"/>
    </source>
</evidence>
<evidence type="ECO:0000256" key="8">
    <source>
        <dbReference type="ARBA" id="ARBA00023235"/>
    </source>
</evidence>
<keyword evidence="3" id="KW-0547">Nucleotide-binding</keyword>
<evidence type="ECO:0000256" key="5">
    <source>
        <dbReference type="ARBA" id="ARBA00022806"/>
    </source>
</evidence>
<dbReference type="InterPro" id="IPR036388">
    <property type="entry name" value="WH-like_DNA-bd_sf"/>
</dbReference>
<organism evidence="14 15">
    <name type="scientific">Rhizophagus irregularis (strain DAOM 197198w)</name>
    <name type="common">Glomus intraradices</name>
    <dbReference type="NCBI Taxonomy" id="1432141"/>
    <lineage>
        <taxon>Eukaryota</taxon>
        <taxon>Fungi</taxon>
        <taxon>Fungi incertae sedis</taxon>
        <taxon>Mucoromycota</taxon>
        <taxon>Glomeromycotina</taxon>
        <taxon>Glomeromycetes</taxon>
        <taxon>Glomerales</taxon>
        <taxon>Glomeraceae</taxon>
        <taxon>Rhizophagus</taxon>
    </lineage>
</organism>